<name>A0A6J6WQQ1_9ZZZZ</name>
<dbReference type="AlphaFoldDB" id="A0A6J6WQQ1"/>
<dbReference type="CDD" id="cd00093">
    <property type="entry name" value="HTH_XRE"/>
    <property type="match status" value="1"/>
</dbReference>
<dbReference type="Pfam" id="PF01381">
    <property type="entry name" value="HTH_3"/>
    <property type="match status" value="1"/>
</dbReference>
<dbReference type="EMBL" id="CAFAAI010000004">
    <property type="protein sequence ID" value="CAB4785756.1"/>
    <property type="molecule type" value="Genomic_DNA"/>
</dbReference>
<dbReference type="InterPro" id="IPR010982">
    <property type="entry name" value="Lambda_DNA-bd_dom_sf"/>
</dbReference>
<sequence>MVCYIRFMATIPLPSQVLSKRLAEMRGACGMHQQGLADEMTKLGWSWVRSTVAKIEAGTRQVSVDELVSLAYVLGVTPVALITTQIPTEMRLMPSVPPVSSDRVWQWSVGLNDFFDPQEEVEEEILMHPSSYGHADIDHEAREKRVMMYRWQRPTYISDADDVLPGLSGLARQIAKLQLLAASGGPPDVFKISDQVELMGDTIDHLRSVVQHLRFQEDQASYEDLMAQIDALKVLIAREEMKATK</sequence>
<reference evidence="2" key="1">
    <citation type="submission" date="2020-05" db="EMBL/GenBank/DDBJ databases">
        <authorList>
            <person name="Chiriac C."/>
            <person name="Salcher M."/>
            <person name="Ghai R."/>
            <person name="Kavagutti S V."/>
        </authorList>
    </citation>
    <scope>NUCLEOTIDE SEQUENCE</scope>
</reference>
<proteinExistence type="predicted"/>
<organism evidence="2">
    <name type="scientific">freshwater metagenome</name>
    <dbReference type="NCBI Taxonomy" id="449393"/>
    <lineage>
        <taxon>unclassified sequences</taxon>
        <taxon>metagenomes</taxon>
        <taxon>ecological metagenomes</taxon>
    </lineage>
</organism>
<dbReference type="InterPro" id="IPR001387">
    <property type="entry name" value="Cro/C1-type_HTH"/>
</dbReference>
<dbReference type="SMART" id="SM00530">
    <property type="entry name" value="HTH_XRE"/>
    <property type="match status" value="1"/>
</dbReference>
<evidence type="ECO:0000259" key="1">
    <source>
        <dbReference type="PROSITE" id="PS50943"/>
    </source>
</evidence>
<dbReference type="PROSITE" id="PS50943">
    <property type="entry name" value="HTH_CROC1"/>
    <property type="match status" value="1"/>
</dbReference>
<accession>A0A6J6WQQ1</accession>
<dbReference type="Gene3D" id="1.10.260.40">
    <property type="entry name" value="lambda repressor-like DNA-binding domains"/>
    <property type="match status" value="1"/>
</dbReference>
<protein>
    <submittedName>
        <fullName evidence="2">Unannotated protein</fullName>
    </submittedName>
</protein>
<feature type="domain" description="HTH cro/C1-type" evidence="1">
    <location>
        <begin position="49"/>
        <end position="81"/>
    </location>
</feature>
<evidence type="ECO:0000313" key="2">
    <source>
        <dbReference type="EMBL" id="CAB4785756.1"/>
    </source>
</evidence>
<gene>
    <name evidence="2" type="ORF">UFOPK2992_00060</name>
</gene>
<dbReference type="SUPFAM" id="SSF47413">
    <property type="entry name" value="lambda repressor-like DNA-binding domains"/>
    <property type="match status" value="1"/>
</dbReference>
<dbReference type="GO" id="GO:0003677">
    <property type="term" value="F:DNA binding"/>
    <property type="evidence" value="ECO:0007669"/>
    <property type="project" value="InterPro"/>
</dbReference>